<dbReference type="SMART" id="SM00291">
    <property type="entry name" value="ZnF_ZZ"/>
    <property type="match status" value="1"/>
</dbReference>
<dbReference type="InterPro" id="IPR015154">
    <property type="entry name" value="EF-hand_dom_typ2"/>
</dbReference>
<evidence type="ECO:0000256" key="4">
    <source>
        <dbReference type="ARBA" id="ARBA00022771"/>
    </source>
</evidence>
<dbReference type="Pfam" id="PF09069">
    <property type="entry name" value="EF-hand_3"/>
    <property type="match status" value="1"/>
</dbReference>
<dbReference type="GO" id="GO:0008270">
    <property type="term" value="F:zinc ion binding"/>
    <property type="evidence" value="ECO:0007669"/>
    <property type="project" value="UniProtKB-KW"/>
</dbReference>
<evidence type="ECO:0000313" key="10">
    <source>
        <dbReference type="Proteomes" id="UP000504632"/>
    </source>
</evidence>
<feature type="domain" description="ZZ-type" evidence="9">
    <location>
        <begin position="531"/>
        <end position="587"/>
    </location>
</feature>
<dbReference type="SUPFAM" id="SSF46966">
    <property type="entry name" value="Spectrin repeat"/>
    <property type="match status" value="2"/>
</dbReference>
<dbReference type="InterPro" id="IPR036020">
    <property type="entry name" value="WW_dom_sf"/>
</dbReference>
<dbReference type="Gene3D" id="6.10.140.70">
    <property type="match status" value="1"/>
</dbReference>
<organism evidence="10 11">
    <name type="scientific">Chanos chanos</name>
    <name type="common">Milkfish</name>
    <name type="synonym">Mugil chanos</name>
    <dbReference type="NCBI Taxonomy" id="29144"/>
    <lineage>
        <taxon>Eukaryota</taxon>
        <taxon>Metazoa</taxon>
        <taxon>Chordata</taxon>
        <taxon>Craniata</taxon>
        <taxon>Vertebrata</taxon>
        <taxon>Euteleostomi</taxon>
        <taxon>Actinopterygii</taxon>
        <taxon>Neopterygii</taxon>
        <taxon>Teleostei</taxon>
        <taxon>Ostariophysi</taxon>
        <taxon>Gonorynchiformes</taxon>
        <taxon>Chanidae</taxon>
        <taxon>Chanos</taxon>
    </lineage>
</organism>
<dbReference type="PANTHER" id="PTHR12268:SF16">
    <property type="entry name" value="DYSTROPHIN-RELATED PROTEIN 2"/>
    <property type="match status" value="1"/>
</dbReference>
<evidence type="ECO:0000256" key="1">
    <source>
        <dbReference type="ARBA" id="ARBA00004202"/>
    </source>
</evidence>
<dbReference type="Pfam" id="PF00569">
    <property type="entry name" value="ZZ"/>
    <property type="match status" value="1"/>
</dbReference>
<evidence type="ECO:0000256" key="3">
    <source>
        <dbReference type="ARBA" id="ARBA00022723"/>
    </source>
</evidence>
<dbReference type="Pfam" id="PF00397">
    <property type="entry name" value="WW"/>
    <property type="match status" value="1"/>
</dbReference>
<proteinExistence type="predicted"/>
<keyword evidence="4 7" id="KW-0863">Zinc-finger</keyword>
<keyword evidence="5" id="KW-0862">Zinc</keyword>
<comment type="subcellular location">
    <subcellularLocation>
        <location evidence="1">Cell membrane</location>
        <topology evidence="1">Peripheral membrane protein</topology>
    </subcellularLocation>
</comment>
<dbReference type="OrthoDB" id="10057795at2759"/>
<dbReference type="InterPro" id="IPR050774">
    <property type="entry name" value="KCMF1/Dystrophin"/>
</dbReference>
<evidence type="ECO:0000259" key="9">
    <source>
        <dbReference type="PROSITE" id="PS50135"/>
    </source>
</evidence>
<dbReference type="SUPFAM" id="SSF51045">
    <property type="entry name" value="WW domain"/>
    <property type="match status" value="1"/>
</dbReference>
<reference evidence="11" key="1">
    <citation type="submission" date="2025-08" db="UniProtKB">
        <authorList>
            <consortium name="RefSeq"/>
        </authorList>
    </citation>
    <scope>IDENTIFICATION</scope>
</reference>
<dbReference type="Gene3D" id="2.20.70.10">
    <property type="match status" value="1"/>
</dbReference>
<evidence type="ECO:0000256" key="2">
    <source>
        <dbReference type="ARBA" id="ARBA00022475"/>
    </source>
</evidence>
<accession>A0A6J2W0P3</accession>
<dbReference type="Gene3D" id="1.10.238.10">
    <property type="entry name" value="EF-hand"/>
    <property type="match status" value="2"/>
</dbReference>
<dbReference type="Gene3D" id="3.30.60.90">
    <property type="match status" value="1"/>
</dbReference>
<dbReference type="SMART" id="SM00456">
    <property type="entry name" value="WW"/>
    <property type="match status" value="1"/>
</dbReference>
<evidence type="ECO:0000313" key="11">
    <source>
        <dbReference type="RefSeq" id="XP_030638885.1"/>
    </source>
</evidence>
<dbReference type="InterPro" id="IPR001202">
    <property type="entry name" value="WW_dom"/>
</dbReference>
<dbReference type="PROSITE" id="PS50135">
    <property type="entry name" value="ZF_ZZ_2"/>
    <property type="match status" value="1"/>
</dbReference>
<evidence type="ECO:0000259" key="8">
    <source>
        <dbReference type="PROSITE" id="PS50020"/>
    </source>
</evidence>
<dbReference type="InterPro" id="IPR018159">
    <property type="entry name" value="Spectrin/alpha-actinin"/>
</dbReference>
<dbReference type="InParanoid" id="A0A6J2W0P3"/>
<dbReference type="InterPro" id="IPR000433">
    <property type="entry name" value="Znf_ZZ"/>
</dbReference>
<dbReference type="FunFam" id="2.20.70.10:FF:000004">
    <property type="entry name" value="dystrophin isoform X1"/>
    <property type="match status" value="1"/>
</dbReference>
<feature type="domain" description="WW" evidence="8">
    <location>
        <begin position="271"/>
        <end position="304"/>
    </location>
</feature>
<dbReference type="PROSITE" id="PS01159">
    <property type="entry name" value="WW_DOMAIN_1"/>
    <property type="match status" value="1"/>
</dbReference>
<evidence type="ECO:0000256" key="7">
    <source>
        <dbReference type="PROSITE-ProRule" id="PRU00228"/>
    </source>
</evidence>
<evidence type="ECO:0000256" key="5">
    <source>
        <dbReference type="ARBA" id="ARBA00022833"/>
    </source>
</evidence>
<dbReference type="Gene3D" id="1.20.58.60">
    <property type="match status" value="2"/>
</dbReference>
<dbReference type="RefSeq" id="XP_030638885.1">
    <property type="nucleotide sequence ID" value="XM_030783025.1"/>
</dbReference>
<dbReference type="AlphaFoldDB" id="A0A6J2W0P3"/>
<dbReference type="SMART" id="SM00150">
    <property type="entry name" value="SPEC"/>
    <property type="match status" value="2"/>
</dbReference>
<evidence type="ECO:0000256" key="6">
    <source>
        <dbReference type="ARBA" id="ARBA00023136"/>
    </source>
</evidence>
<dbReference type="InterPro" id="IPR011992">
    <property type="entry name" value="EF-hand-dom_pair"/>
</dbReference>
<protein>
    <submittedName>
        <fullName evidence="11">Dystrophin-related protein 2-like</fullName>
    </submittedName>
</protein>
<name>A0A6J2W0P3_CHACN</name>
<dbReference type="PANTHER" id="PTHR12268">
    <property type="entry name" value="E3 UBIQUITIN-PROTEIN LIGASE KCMF1"/>
    <property type="match status" value="1"/>
</dbReference>
<keyword evidence="6" id="KW-0472">Membrane</keyword>
<sequence length="799" mass="91133">MALCCGHVQEVLTRALTQDTVLWELALLEERYLLQDLTAWLSLKEEELDRPLPIGGNRTTLHHQKQYHQIFEEDLKARGPFVYSVLEAAQEFLSQHTLAHPLLDPLPLDGDLGQSAERWVWRQANLAAGLWERVLWLCSERTRQIDGTAGSVTELQKCMQELQLQLQEAQGVQEAWEPLGDLVIDTLQDHIDATQLFQEELLAIRDDLRHMNELAHQLSLNAVCLPDEHTHTLHHLNTEWRLLKESVEDRLKELQEAFRDFGPESQHFLSGSVQDPWERAISTNRVPYYINHSTQTTSWDHPRMTQLYQTMADLNNIRFSAYRTAMKLRRVQKALKLDSLPLSCVLAELQGICGVTVGSEVAGSTEIVDVLEIIRVLTSLYERMQEEKGIIFNVPLYVDMCLNWLLNVYDSGRAGKVRLLSMRTGLICLCKADIKEKSKFLFRQVCGADGRSDVDHLRSLLQELIQIPRQLGEVAAFGGSNVEPSVTSCFRMTPGRQSVGESDFLDWMSLEPQAVVWLSVLQRVAQSEHTLHQVRCSICKQSPIRGFRYRSLKHFNMDICQTCFLSGRATKGKTLHDPIIEYYTQSTSGENMRDFAVTLKNKFRSKQYFSRHPQRGYLPVQSAPGPERAADEEQCSLRCQSPRPEPKPLPCSCFPSYADHESQEEFQRMLAMLEEQNRILQGEHKCVQWQYTETVGSQHLAKGSPGSCGSQRKALSPEARTLQQHKCRLETHMQILEDENKQLESELILQFRSGSDISVSTGSPTLVHTPVSRRGHACKQLSWSKPVVEPMGNPLYKSN</sequence>
<dbReference type="Pfam" id="PF09068">
    <property type="entry name" value="EF-hand_2"/>
    <property type="match status" value="1"/>
</dbReference>
<keyword evidence="10" id="KW-1185">Reference proteome</keyword>
<dbReference type="InterPro" id="IPR043145">
    <property type="entry name" value="Znf_ZZ_sf"/>
</dbReference>
<dbReference type="GO" id="GO:0005886">
    <property type="term" value="C:plasma membrane"/>
    <property type="evidence" value="ECO:0007669"/>
    <property type="project" value="UniProtKB-SubCell"/>
</dbReference>
<gene>
    <name evidence="11" type="primary">LOC115819516</name>
</gene>
<keyword evidence="3" id="KW-0479">Metal-binding</keyword>
<dbReference type="PROSITE" id="PS50020">
    <property type="entry name" value="WW_DOMAIN_2"/>
    <property type="match status" value="1"/>
</dbReference>
<dbReference type="GeneID" id="115819516"/>
<keyword evidence="2" id="KW-1003">Cell membrane</keyword>
<dbReference type="Proteomes" id="UP000504632">
    <property type="component" value="Chromosome 8"/>
</dbReference>
<dbReference type="InterPro" id="IPR015153">
    <property type="entry name" value="EF-hand_dom_typ1"/>
</dbReference>
<dbReference type="SUPFAM" id="SSF57850">
    <property type="entry name" value="RING/U-box"/>
    <property type="match status" value="1"/>
</dbReference>
<dbReference type="CDD" id="cd00201">
    <property type="entry name" value="WW"/>
    <property type="match status" value="1"/>
</dbReference>
<dbReference type="CDD" id="cd00176">
    <property type="entry name" value="SPEC"/>
    <property type="match status" value="1"/>
</dbReference>
<dbReference type="SUPFAM" id="SSF47473">
    <property type="entry name" value="EF-hand"/>
    <property type="match status" value="2"/>
</dbReference>
<dbReference type="GO" id="GO:0099536">
    <property type="term" value="P:synaptic signaling"/>
    <property type="evidence" value="ECO:0007669"/>
    <property type="project" value="TreeGrafter"/>
</dbReference>
<dbReference type="GO" id="GO:0045202">
    <property type="term" value="C:synapse"/>
    <property type="evidence" value="ECO:0007669"/>
    <property type="project" value="GOC"/>
</dbReference>